<organism evidence="1 2">
    <name type="scientific">Panagrolaimus sp. ES5</name>
    <dbReference type="NCBI Taxonomy" id="591445"/>
    <lineage>
        <taxon>Eukaryota</taxon>
        <taxon>Metazoa</taxon>
        <taxon>Ecdysozoa</taxon>
        <taxon>Nematoda</taxon>
        <taxon>Chromadorea</taxon>
        <taxon>Rhabditida</taxon>
        <taxon>Tylenchina</taxon>
        <taxon>Panagrolaimomorpha</taxon>
        <taxon>Panagrolaimoidea</taxon>
        <taxon>Panagrolaimidae</taxon>
        <taxon>Panagrolaimus</taxon>
    </lineage>
</organism>
<name>A0AC34GF76_9BILA</name>
<proteinExistence type="predicted"/>
<evidence type="ECO:0000313" key="2">
    <source>
        <dbReference type="WBParaSite" id="ES5_v2.g28301.t1"/>
    </source>
</evidence>
<evidence type="ECO:0000313" key="1">
    <source>
        <dbReference type="Proteomes" id="UP000887579"/>
    </source>
</evidence>
<dbReference type="WBParaSite" id="ES5_v2.g28301.t1">
    <property type="protein sequence ID" value="ES5_v2.g28301.t1"/>
    <property type="gene ID" value="ES5_v2.g28301"/>
</dbReference>
<reference evidence="2" key="1">
    <citation type="submission" date="2022-11" db="UniProtKB">
        <authorList>
            <consortium name="WormBaseParasite"/>
        </authorList>
    </citation>
    <scope>IDENTIFICATION</scope>
</reference>
<dbReference type="Proteomes" id="UP000887579">
    <property type="component" value="Unplaced"/>
</dbReference>
<protein>
    <submittedName>
        <fullName evidence="2">Uncharacterized protein</fullName>
    </submittedName>
</protein>
<sequence>MVKIDQSWIAKIKQLTDGSLDDQKEACNLMSEKIRRCYYIDASVIVELLPIIVKFMESEDSSLQQGSLYFIDVITSTSNSNETTKENTKRAIKAGVLPPLVKLLSSTKSEVSKSCLICIFNITFYFSSEVVTNDALPSLIKCLKSTIAVDCIRNILNESRQYIPLIVKANGVPALIENLKSVSDSSCEECLSILTIIAAFNIETCQIVLNHGILIP</sequence>
<accession>A0AC34GF76</accession>